<dbReference type="Proteomes" id="UP001165083">
    <property type="component" value="Unassembled WGS sequence"/>
</dbReference>
<organism evidence="5 6">
    <name type="scientific">Phytophthora lilii</name>
    <dbReference type="NCBI Taxonomy" id="2077276"/>
    <lineage>
        <taxon>Eukaryota</taxon>
        <taxon>Sar</taxon>
        <taxon>Stramenopiles</taxon>
        <taxon>Oomycota</taxon>
        <taxon>Peronosporomycetes</taxon>
        <taxon>Peronosporales</taxon>
        <taxon>Peronosporaceae</taxon>
        <taxon>Phytophthora</taxon>
    </lineage>
</organism>
<dbReference type="AlphaFoldDB" id="A0A9W6WU83"/>
<accession>A0A9W6WU83</accession>
<dbReference type="SUPFAM" id="SSF68906">
    <property type="entry name" value="SAP domain"/>
    <property type="match status" value="1"/>
</dbReference>
<comment type="caution">
    <text evidence="5">The sequence shown here is derived from an EMBL/GenBank/DDBJ whole genome shotgun (WGS) entry which is preliminary data.</text>
</comment>
<feature type="domain" description="ARMET C-terminal" evidence="4">
    <location>
        <begin position="346"/>
        <end position="383"/>
    </location>
</feature>
<dbReference type="Gene3D" id="1.10.720.30">
    <property type="entry name" value="SAP domain"/>
    <property type="match status" value="1"/>
</dbReference>
<evidence type="ECO:0000313" key="6">
    <source>
        <dbReference type="Proteomes" id="UP001165083"/>
    </source>
</evidence>
<dbReference type="OrthoDB" id="5597848at2759"/>
<dbReference type="InterPro" id="IPR036361">
    <property type="entry name" value="SAP_dom_sf"/>
</dbReference>
<sequence>MYKIALAKKVKASTLQIVAPEAEEVRNVGEHLVNERTVAAPPAPAAYQPAPVQTQTLDKYKNAKSISSDNFFGGEAVQADSSQLARFQGSQSISSDAFYGNNTRGRSASGECTLPLLLLSRSLCLLTANCFAIYSVTDEAAYQLQLMKDNMANKAAKVLEHIPVYPAVVKPIVLQRIPTRVLPARHFRISAFLTMWSTKRIMLLALVALVLGAAPAVQADEKECEGALQAVVAVLELRLTRRRSVRQGDRRPQGHVRAAAGADAQGQDAGVLQPGAAEEGCGAPGVVQEGLAQDLQVSREEEPGLLLHAIPCVDAYSANGGDCTLTQVCRCCLLFATAAVKTDANTDYSKMRVKQLRKILAERGVECVGCVEKSDFIAKIKATESTHTEL</sequence>
<dbReference type="PANTHER" id="PTHR12990:SF5">
    <property type="entry name" value="MESENCEPHALIC ASTROCYTE-DERIVED NEUROTROPHIC FACTOR HOMOLOG"/>
    <property type="match status" value="1"/>
</dbReference>
<protein>
    <recommendedName>
        <fullName evidence="1">Mesencephalic astrocyte-derived neurotrophic factor homolog</fullName>
    </recommendedName>
    <alternativeName>
        <fullName evidence="2">MANF/CDNF-like protein</fullName>
    </alternativeName>
</protein>
<evidence type="ECO:0000256" key="1">
    <source>
        <dbReference type="ARBA" id="ARBA00014267"/>
    </source>
</evidence>
<dbReference type="InterPro" id="IPR019345">
    <property type="entry name" value="ARMET_C"/>
</dbReference>
<name>A0A9W6WU83_9STRA</name>
<feature type="compositionally biased region" description="Low complexity" evidence="3">
    <location>
        <begin position="258"/>
        <end position="267"/>
    </location>
</feature>
<evidence type="ECO:0000259" key="4">
    <source>
        <dbReference type="Pfam" id="PF10208"/>
    </source>
</evidence>
<gene>
    <name evidence="5" type="ORF">Plil01_000611600</name>
</gene>
<reference evidence="5" key="1">
    <citation type="submission" date="2023-04" db="EMBL/GenBank/DDBJ databases">
        <title>Phytophthora lilii NBRC 32176.</title>
        <authorList>
            <person name="Ichikawa N."/>
            <person name="Sato H."/>
            <person name="Tonouchi N."/>
        </authorList>
    </citation>
    <scope>NUCLEOTIDE SEQUENCE</scope>
    <source>
        <strain evidence="5">NBRC 32176</strain>
    </source>
</reference>
<dbReference type="EMBL" id="BSXW01000264">
    <property type="protein sequence ID" value="GMF16930.1"/>
    <property type="molecule type" value="Genomic_DNA"/>
</dbReference>
<feature type="region of interest" description="Disordered" evidence="3">
    <location>
        <begin position="245"/>
        <end position="267"/>
    </location>
</feature>
<dbReference type="Pfam" id="PF10208">
    <property type="entry name" value="ARMET_C"/>
    <property type="match status" value="1"/>
</dbReference>
<proteinExistence type="predicted"/>
<keyword evidence="6" id="KW-1185">Reference proteome</keyword>
<evidence type="ECO:0000256" key="2">
    <source>
        <dbReference type="ARBA" id="ARBA00032923"/>
    </source>
</evidence>
<dbReference type="InterPro" id="IPR045333">
    <property type="entry name" value="ARMET-like"/>
</dbReference>
<evidence type="ECO:0000256" key="3">
    <source>
        <dbReference type="SAM" id="MobiDB-lite"/>
    </source>
</evidence>
<dbReference type="PANTHER" id="PTHR12990">
    <property type="entry name" value="ARMET-LIKE PROTEIN"/>
    <property type="match status" value="1"/>
</dbReference>
<evidence type="ECO:0000313" key="5">
    <source>
        <dbReference type="EMBL" id="GMF16930.1"/>
    </source>
</evidence>